<dbReference type="Pfam" id="PF13524">
    <property type="entry name" value="Glyco_trans_1_2"/>
    <property type="match status" value="1"/>
</dbReference>
<reference evidence="2 3" key="1">
    <citation type="journal article" date="2016" name="Nat. Commun.">
        <title>Thousands of microbial genomes shed light on interconnected biogeochemical processes in an aquifer system.</title>
        <authorList>
            <person name="Anantharaman K."/>
            <person name="Brown C.T."/>
            <person name="Hug L.A."/>
            <person name="Sharon I."/>
            <person name="Castelle C.J."/>
            <person name="Probst A.J."/>
            <person name="Thomas B.C."/>
            <person name="Singh A."/>
            <person name="Wilkins M.J."/>
            <person name="Karaoz U."/>
            <person name="Brodie E.L."/>
            <person name="Williams K.H."/>
            <person name="Hubbard S.S."/>
            <person name="Banfield J.F."/>
        </authorList>
    </citation>
    <scope>NUCLEOTIDE SEQUENCE [LARGE SCALE GENOMIC DNA]</scope>
</reference>
<proteinExistence type="predicted"/>
<gene>
    <name evidence="2" type="ORF">A2592_00195</name>
</gene>
<dbReference type="Proteomes" id="UP000179230">
    <property type="component" value="Unassembled WGS sequence"/>
</dbReference>
<name>A0A1F6FTS8_9BACT</name>
<dbReference type="InterPro" id="IPR055259">
    <property type="entry name" value="YkvP/CgeB_Glyco_trans-like"/>
</dbReference>
<protein>
    <recommendedName>
        <fullName evidence="1">Spore protein YkvP/CgeB glycosyl transferase-like domain-containing protein</fullName>
    </recommendedName>
</protein>
<feature type="domain" description="Spore protein YkvP/CgeB glycosyl transferase-like" evidence="1">
    <location>
        <begin position="232"/>
        <end position="336"/>
    </location>
</feature>
<sequence length="346" mass="40132">MRVLYLGRGEFRTNFAKRWLHKLRQSLYFSDQDGFFEQSLFSQVEVIPCTFTSNIRTLAKECDVLLVNWKQPSFKTEEARIEAIDRVVKMAGLPCALFINAAQAQYLPSETVLDNFDIIFKREPFKDRNRYNISEANKAKIVPTMIHCPFVHAPRNNWFSNVYRLVRTNVPVCRPGEAVYDVGFSGADAAEHSLRRDVWQKVLDAGFSTIGGLQPNPFTKLPISKELQGLRFKGRKYRDSLCRSKINLALDGIGQYTFRHQELLFLGAFMMSSPSIREVELPMPLKENVHYVAFDNLDDMVEKMRYYLVHDDKRLRIAVAGKKLFDEHYNPIRHGREILMALQKIL</sequence>
<evidence type="ECO:0000259" key="1">
    <source>
        <dbReference type="Pfam" id="PF13524"/>
    </source>
</evidence>
<evidence type="ECO:0000313" key="2">
    <source>
        <dbReference type="EMBL" id="OGG89271.1"/>
    </source>
</evidence>
<dbReference type="AlphaFoldDB" id="A0A1F6FTS8"/>
<accession>A0A1F6FTS8</accession>
<comment type="caution">
    <text evidence="2">The sequence shown here is derived from an EMBL/GenBank/DDBJ whole genome shotgun (WGS) entry which is preliminary data.</text>
</comment>
<evidence type="ECO:0000313" key="3">
    <source>
        <dbReference type="Proteomes" id="UP000179230"/>
    </source>
</evidence>
<dbReference type="EMBL" id="MFMT01000004">
    <property type="protein sequence ID" value="OGG89271.1"/>
    <property type="molecule type" value="Genomic_DNA"/>
</dbReference>
<organism evidence="2 3">
    <name type="scientific">Candidatus Kaiserbacteria bacterium RIFOXYD1_FULL_42_15</name>
    <dbReference type="NCBI Taxonomy" id="1798532"/>
    <lineage>
        <taxon>Bacteria</taxon>
        <taxon>Candidatus Kaiseribacteriota</taxon>
    </lineage>
</organism>